<dbReference type="RefSeq" id="WP_247199441.1">
    <property type="nucleotide sequence ID" value="NZ_JALKCG010000001.1"/>
</dbReference>
<dbReference type="EMBL" id="JALKCG010000001">
    <property type="protein sequence ID" value="MCK0207504.1"/>
    <property type="molecule type" value="Genomic_DNA"/>
</dbReference>
<proteinExistence type="predicted"/>
<dbReference type="Proteomes" id="UP001202867">
    <property type="component" value="Unassembled WGS sequence"/>
</dbReference>
<name>A0ABT0DJY7_9HYPH</name>
<evidence type="ECO:0008006" key="3">
    <source>
        <dbReference type="Google" id="ProtNLM"/>
    </source>
</evidence>
<accession>A0ABT0DJY7</accession>
<sequence length="65" mass="7485">MYEVSEEYVRAALAFQGVPVPPDELRNVHLRLSLWMKALNEIEAVLGEQMNDVDPIPPVYPQEEF</sequence>
<evidence type="ECO:0000313" key="1">
    <source>
        <dbReference type="EMBL" id="MCK0207504.1"/>
    </source>
</evidence>
<reference evidence="2" key="1">
    <citation type="submission" date="2023-07" db="EMBL/GenBank/DDBJ databases">
        <title>Ancylobacter moscoviensis sp. nov., facultatively methylotrophic bacteria from activated sludge and the reclassification of Starkeya novella (Starkey 1934) Kelly et al. 2000 as Ancylobacter novellus comb. nov., Starkeya koreensis Im et al. 2006 as Ancylobacter koreensis comb.nov., Angulomicrobium tetraedrale Vasil'eva et al. 1986 as Ancylobacter tetraedralis comb. nov., Angulomicrobium amanitiforme Fritz et al. 2004 as Ancylobacter amanitiformis comb. nov. and Methylorhabdus multivorans Doronina et al. 1996 as Ancylobacter multivorans comb. nov. and emended description of the genus Ancylobacter.</title>
        <authorList>
            <person name="Doronina N."/>
            <person name="Chemodurova A."/>
            <person name="Grouzdev D."/>
            <person name="Koziaeva V."/>
            <person name="Shi W."/>
            <person name="Wu L."/>
            <person name="Kaparullina E."/>
        </authorList>
    </citation>
    <scope>NUCLEOTIDE SEQUENCE [LARGE SCALE GENOMIC DNA]</scope>
    <source>
        <strain evidence="2">Jip08</strain>
    </source>
</reference>
<comment type="caution">
    <text evidence="1">The sequence shown here is derived from an EMBL/GenBank/DDBJ whole genome shotgun (WGS) entry which is preliminary data.</text>
</comment>
<evidence type="ECO:0000313" key="2">
    <source>
        <dbReference type="Proteomes" id="UP001202867"/>
    </source>
</evidence>
<gene>
    <name evidence="1" type="ORF">MWN33_05595</name>
</gene>
<keyword evidence="2" id="KW-1185">Reference proteome</keyword>
<protein>
    <recommendedName>
        <fullName evidence="3">DUF4089 domain-containing protein</fullName>
    </recommendedName>
</protein>
<organism evidence="1 2">
    <name type="scientific">Ancylobacter koreensis</name>
    <dbReference type="NCBI Taxonomy" id="266121"/>
    <lineage>
        <taxon>Bacteria</taxon>
        <taxon>Pseudomonadati</taxon>
        <taxon>Pseudomonadota</taxon>
        <taxon>Alphaproteobacteria</taxon>
        <taxon>Hyphomicrobiales</taxon>
        <taxon>Xanthobacteraceae</taxon>
        <taxon>Ancylobacter</taxon>
    </lineage>
</organism>